<evidence type="ECO:0000256" key="3">
    <source>
        <dbReference type="ARBA" id="ARBA00022989"/>
    </source>
</evidence>
<protein>
    <recommendedName>
        <fullName evidence="5">UPF0391 membrane protein ABH15_01455</fullName>
    </recommendedName>
</protein>
<dbReference type="AlphaFoldDB" id="A0A498H4C9"/>
<keyword evidence="7" id="KW-1185">Reference proteome</keyword>
<keyword evidence="4 5" id="KW-0472">Membrane</keyword>
<evidence type="ECO:0000313" key="7">
    <source>
        <dbReference type="Proteomes" id="UP000290932"/>
    </source>
</evidence>
<keyword evidence="3 5" id="KW-1133">Transmembrane helix</keyword>
<dbReference type="Proteomes" id="UP000290932">
    <property type="component" value="Unassembled WGS sequence"/>
</dbReference>
<evidence type="ECO:0000256" key="2">
    <source>
        <dbReference type="ARBA" id="ARBA00022692"/>
    </source>
</evidence>
<dbReference type="EMBL" id="LHQS01000001">
    <property type="protein sequence ID" value="RXE56850.1"/>
    <property type="molecule type" value="Genomic_DNA"/>
</dbReference>
<organism evidence="6 7">
    <name type="scientific">Methanoculleus taiwanensis</name>
    <dbReference type="NCBI Taxonomy" id="1550565"/>
    <lineage>
        <taxon>Archaea</taxon>
        <taxon>Methanobacteriati</taxon>
        <taxon>Methanobacteriota</taxon>
        <taxon>Stenosarchaea group</taxon>
        <taxon>Methanomicrobia</taxon>
        <taxon>Methanomicrobiales</taxon>
        <taxon>Methanomicrobiaceae</taxon>
        <taxon>Methanoculleus</taxon>
    </lineage>
</organism>
<dbReference type="HAMAP" id="MF_01361">
    <property type="entry name" value="UPF0391"/>
    <property type="match status" value="1"/>
</dbReference>
<dbReference type="Pfam" id="PF07043">
    <property type="entry name" value="DUF1328"/>
    <property type="match status" value="1"/>
</dbReference>
<accession>A0A498H4C9</accession>
<name>A0A498H4C9_9EURY</name>
<dbReference type="GO" id="GO:0005886">
    <property type="term" value="C:plasma membrane"/>
    <property type="evidence" value="ECO:0007669"/>
    <property type="project" value="UniProtKB-UniRule"/>
</dbReference>
<sequence length="91" mass="9830">MEPFAEACGIFIISRKFKYPLPDTGNSHSAIRRVGRGEEMVNGLLGLAILFFILALVFAVLGARGIAGISMSIAKWLVIIFIVLAIIALLL</sequence>
<feature type="transmembrane region" description="Helical" evidence="5">
    <location>
        <begin position="41"/>
        <end position="61"/>
    </location>
</feature>
<comment type="similarity">
    <text evidence="5">Belongs to the UPF0391 family.</text>
</comment>
<gene>
    <name evidence="6" type="ORF">ABH15_01455</name>
</gene>
<keyword evidence="1 5" id="KW-1003">Cell membrane</keyword>
<proteinExistence type="inferred from homology"/>
<evidence type="ECO:0000256" key="5">
    <source>
        <dbReference type="HAMAP-Rule" id="MF_01361"/>
    </source>
</evidence>
<reference evidence="6 7" key="1">
    <citation type="journal article" date="2015" name="Int. J. Syst. Evol. Microbiol.">
        <title>Methanoculleus taiwanensis sp. nov., a methanogen isolated from deep marine sediment at the deformation front area near Taiwan.</title>
        <authorList>
            <person name="Weng C.Y."/>
            <person name="Chen S.C."/>
            <person name="Lai M.C."/>
            <person name="Wu S.Y."/>
            <person name="Lin S."/>
            <person name="Yang T.F."/>
            <person name="Chen P.C."/>
        </authorList>
    </citation>
    <scope>NUCLEOTIDE SEQUENCE [LARGE SCALE GENOMIC DNA]</scope>
    <source>
        <strain evidence="6 7">CYW4</strain>
    </source>
</reference>
<dbReference type="NCBIfam" id="NF010229">
    <property type="entry name" value="PRK13682.1-4"/>
    <property type="match status" value="1"/>
</dbReference>
<feature type="transmembrane region" description="Helical" evidence="5">
    <location>
        <begin position="73"/>
        <end position="90"/>
    </location>
</feature>
<keyword evidence="2 5" id="KW-0812">Transmembrane</keyword>
<evidence type="ECO:0000256" key="1">
    <source>
        <dbReference type="ARBA" id="ARBA00022475"/>
    </source>
</evidence>
<evidence type="ECO:0000256" key="4">
    <source>
        <dbReference type="ARBA" id="ARBA00023136"/>
    </source>
</evidence>
<dbReference type="InterPro" id="IPR009760">
    <property type="entry name" value="DUF1328"/>
</dbReference>
<evidence type="ECO:0000313" key="6">
    <source>
        <dbReference type="EMBL" id="RXE56850.1"/>
    </source>
</evidence>
<comment type="caution">
    <text evidence="5">Lacks conserved residue(s) required for the propagation of feature annotation.</text>
</comment>
<comment type="caution">
    <text evidence="6">The sequence shown here is derived from an EMBL/GenBank/DDBJ whole genome shotgun (WGS) entry which is preliminary data.</text>
</comment>